<evidence type="ECO:0000256" key="1">
    <source>
        <dbReference type="SAM" id="MobiDB-lite"/>
    </source>
</evidence>
<keyword evidence="3" id="KW-1185">Reference proteome</keyword>
<dbReference type="AlphaFoldDB" id="F5XSK5"/>
<accession>F5XSK5</accession>
<dbReference type="HOGENOM" id="CLU_2233435_0_0_11"/>
<gene>
    <name evidence="2" type="ordered locus">MLP_42490</name>
</gene>
<dbReference type="InterPro" id="IPR029060">
    <property type="entry name" value="PIN-like_dom_sf"/>
</dbReference>
<reference evidence="2 3" key="1">
    <citation type="submission" date="2011-05" db="EMBL/GenBank/DDBJ databases">
        <title>Whole genome sequence of Microlunatus phosphovorus NM-1.</title>
        <authorList>
            <person name="Hosoyama A."/>
            <person name="Sasaki K."/>
            <person name="Harada T."/>
            <person name="Igarashi R."/>
            <person name="Kawakoshi A."/>
            <person name="Sasagawa M."/>
            <person name="Fukada J."/>
            <person name="Nakamura S."/>
            <person name="Katano Y."/>
            <person name="Hanada S."/>
            <person name="Kamagata Y."/>
            <person name="Nakamura N."/>
            <person name="Yamazaki S."/>
            <person name="Fujita N."/>
        </authorList>
    </citation>
    <scope>NUCLEOTIDE SEQUENCE [LARGE SCALE GENOMIC DNA]</scope>
    <source>
        <strain evidence="3">ATCC 700054 / DSM 10555 / JCM 9379 / NBRC 101784 / NCIMB 13414 / VKM Ac-1990 / NM-1</strain>
    </source>
</reference>
<proteinExistence type="predicted"/>
<organism evidence="2 3">
    <name type="scientific">Microlunatus phosphovorus (strain ATCC 700054 / DSM 10555 / JCM 9379 / NBRC 101784 / NCIMB 13414 / VKM Ac-1990 / NM-1)</name>
    <dbReference type="NCBI Taxonomy" id="1032480"/>
    <lineage>
        <taxon>Bacteria</taxon>
        <taxon>Bacillati</taxon>
        <taxon>Actinomycetota</taxon>
        <taxon>Actinomycetes</taxon>
        <taxon>Propionibacteriales</taxon>
        <taxon>Propionibacteriaceae</taxon>
        <taxon>Microlunatus</taxon>
    </lineage>
</organism>
<evidence type="ECO:0000313" key="2">
    <source>
        <dbReference type="EMBL" id="BAK37263.1"/>
    </source>
</evidence>
<dbReference type="eggNOG" id="COG2402">
    <property type="taxonomic scope" value="Bacteria"/>
</dbReference>
<dbReference type="Proteomes" id="UP000007947">
    <property type="component" value="Chromosome"/>
</dbReference>
<sequence>MAAEPGYLIDRLGGPADEATFLVGVAEGGFEPVELTTADYRRMAELVEQYDDMRLGTTDASVIALARAFGHHRDRHARPSALHRSSASSRRGVHAAPREALSLRC</sequence>
<dbReference type="KEGG" id="mph:MLP_42490"/>
<feature type="region of interest" description="Disordered" evidence="1">
    <location>
        <begin position="74"/>
        <end position="105"/>
    </location>
</feature>
<protein>
    <submittedName>
        <fullName evidence="2">Uncharacterized protein</fullName>
    </submittedName>
</protein>
<dbReference type="EMBL" id="AP012204">
    <property type="protein sequence ID" value="BAK37263.1"/>
    <property type="molecule type" value="Genomic_DNA"/>
</dbReference>
<dbReference type="SUPFAM" id="SSF88723">
    <property type="entry name" value="PIN domain-like"/>
    <property type="match status" value="1"/>
</dbReference>
<feature type="compositionally biased region" description="Low complexity" evidence="1">
    <location>
        <begin position="79"/>
        <end position="90"/>
    </location>
</feature>
<name>F5XSK5_MICPN</name>
<evidence type="ECO:0000313" key="3">
    <source>
        <dbReference type="Proteomes" id="UP000007947"/>
    </source>
</evidence>